<dbReference type="PANTHER" id="PTHR46460:SF1">
    <property type="entry name" value="METHYLATED-DNA--PROTEIN-CYSTEINE METHYLTRANSFERASE"/>
    <property type="match status" value="1"/>
</dbReference>
<evidence type="ECO:0000313" key="14">
    <source>
        <dbReference type="EMBL" id="OHS97521.1"/>
    </source>
</evidence>
<dbReference type="Gene3D" id="1.10.10.10">
    <property type="entry name" value="Winged helix-like DNA-binding domain superfamily/Winged helix DNA-binding domain"/>
    <property type="match status" value="1"/>
</dbReference>
<evidence type="ECO:0000256" key="8">
    <source>
        <dbReference type="ARBA" id="ARBA00022763"/>
    </source>
</evidence>
<evidence type="ECO:0000256" key="11">
    <source>
        <dbReference type="ARBA" id="ARBA00031621"/>
    </source>
</evidence>
<evidence type="ECO:0000256" key="9">
    <source>
        <dbReference type="ARBA" id="ARBA00023204"/>
    </source>
</evidence>
<evidence type="ECO:0000256" key="3">
    <source>
        <dbReference type="ARBA" id="ARBA00008711"/>
    </source>
</evidence>
<dbReference type="Pfam" id="PF01035">
    <property type="entry name" value="DNA_binding_1"/>
    <property type="match status" value="1"/>
</dbReference>
<organism evidence="14 15">
    <name type="scientific">Tritrichomonas foetus</name>
    <dbReference type="NCBI Taxonomy" id="1144522"/>
    <lineage>
        <taxon>Eukaryota</taxon>
        <taxon>Metamonada</taxon>
        <taxon>Parabasalia</taxon>
        <taxon>Tritrichomonadida</taxon>
        <taxon>Tritrichomonadidae</taxon>
        <taxon>Tritrichomonas</taxon>
    </lineage>
</organism>
<comment type="function">
    <text evidence="2">Involved in the cellular defense against the biological effects of O6-methylguanine (O6-MeG) and O4-methylthymine (O4-MeT) in DNA. Repairs the methylated nucleobase in DNA by stoichiometrically transferring the methyl group to a cysteine residue in the enzyme. This is a suicide reaction: the enzyme is irreversibly inactivated.</text>
</comment>
<dbReference type="OrthoDB" id="1907495at2759"/>
<evidence type="ECO:0000256" key="1">
    <source>
        <dbReference type="ARBA" id="ARBA00001286"/>
    </source>
</evidence>
<dbReference type="RefSeq" id="XP_068350658.1">
    <property type="nucleotide sequence ID" value="XM_068510732.1"/>
</dbReference>
<keyword evidence="7" id="KW-0808">Transferase</keyword>
<dbReference type="GO" id="GO:0003908">
    <property type="term" value="F:methylated-DNA-[protein]-cysteine S-methyltransferase activity"/>
    <property type="evidence" value="ECO:0007669"/>
    <property type="project" value="UniProtKB-EC"/>
</dbReference>
<dbReference type="GO" id="GO:0006281">
    <property type="term" value="P:DNA repair"/>
    <property type="evidence" value="ECO:0007669"/>
    <property type="project" value="UniProtKB-KW"/>
</dbReference>
<evidence type="ECO:0000256" key="12">
    <source>
        <dbReference type="ARBA" id="ARBA00049348"/>
    </source>
</evidence>
<accession>A0A1J4JFT8</accession>
<comment type="catalytic activity">
    <reaction evidence="1">
        <text>a 4-O-methyl-thymidine in DNA + L-cysteinyl-[protein] = a thymidine in DNA + S-methyl-L-cysteinyl-[protein]</text>
        <dbReference type="Rhea" id="RHEA:53428"/>
        <dbReference type="Rhea" id="RHEA-COMP:10131"/>
        <dbReference type="Rhea" id="RHEA-COMP:10132"/>
        <dbReference type="Rhea" id="RHEA-COMP:13555"/>
        <dbReference type="Rhea" id="RHEA-COMP:13556"/>
        <dbReference type="ChEBI" id="CHEBI:29950"/>
        <dbReference type="ChEBI" id="CHEBI:82612"/>
        <dbReference type="ChEBI" id="CHEBI:137386"/>
        <dbReference type="ChEBI" id="CHEBI:137387"/>
        <dbReference type="EC" id="2.1.1.63"/>
    </reaction>
</comment>
<dbReference type="InterPro" id="IPR014048">
    <property type="entry name" value="MethylDNA_cys_MeTrfase_DNA-bd"/>
</dbReference>
<evidence type="ECO:0000313" key="15">
    <source>
        <dbReference type="Proteomes" id="UP000179807"/>
    </source>
</evidence>
<sequence>MFSIHDVKNILTIRVFWCESSPKKWKIQSINDQKSTSKKYDDKNYPLELKETINNFDTFLKGFMDGIIQTVPDDLIDFKSQKLTDKQESVLKTLMTEVPRGSVITYKNLGIKSGVGPNASRFVGNTMHLNYWPIIIPCHRVVKSDYSLGNYSMNGPSMKEKLLIEEGISIKNHICKMPTEIVE</sequence>
<evidence type="ECO:0000256" key="5">
    <source>
        <dbReference type="ARBA" id="ARBA00015377"/>
    </source>
</evidence>
<dbReference type="NCBIfam" id="TIGR00589">
    <property type="entry name" value="ogt"/>
    <property type="match status" value="1"/>
</dbReference>
<evidence type="ECO:0000256" key="4">
    <source>
        <dbReference type="ARBA" id="ARBA00011918"/>
    </source>
</evidence>
<dbReference type="SUPFAM" id="SSF46767">
    <property type="entry name" value="Methylated DNA-protein cysteine methyltransferase, C-terminal domain"/>
    <property type="match status" value="1"/>
</dbReference>
<keyword evidence="6 14" id="KW-0489">Methyltransferase</keyword>
<dbReference type="AlphaFoldDB" id="A0A1J4JFT8"/>
<dbReference type="InterPro" id="IPR036388">
    <property type="entry name" value="WH-like_DNA-bd_sf"/>
</dbReference>
<name>A0A1J4JFT8_9EUKA</name>
<reference evidence="14" key="1">
    <citation type="submission" date="2016-10" db="EMBL/GenBank/DDBJ databases">
        <authorList>
            <person name="Benchimol M."/>
            <person name="Almeida L.G."/>
            <person name="Vasconcelos A.T."/>
            <person name="Perreira-Neves A."/>
            <person name="Rosa I.A."/>
            <person name="Tasca T."/>
            <person name="Bogo M.R."/>
            <person name="de Souza W."/>
        </authorList>
    </citation>
    <scope>NUCLEOTIDE SEQUENCE [LARGE SCALE GENOMIC DNA]</scope>
    <source>
        <strain evidence="14">K</strain>
    </source>
</reference>
<evidence type="ECO:0000256" key="7">
    <source>
        <dbReference type="ARBA" id="ARBA00022679"/>
    </source>
</evidence>
<evidence type="ECO:0000256" key="6">
    <source>
        <dbReference type="ARBA" id="ARBA00022603"/>
    </source>
</evidence>
<gene>
    <name evidence="14" type="primary">ogt</name>
    <name evidence="14" type="ORF">TRFO_36281</name>
</gene>
<protein>
    <recommendedName>
        <fullName evidence="5">Methylated-DNA--protein-cysteine methyltransferase</fullName>
        <ecNumber evidence="4">2.1.1.63</ecNumber>
    </recommendedName>
    <alternativeName>
        <fullName evidence="10">6-O-methylguanine-DNA methyltransferase</fullName>
    </alternativeName>
    <alternativeName>
        <fullName evidence="11">O-6-methylguanine-DNA-alkyltransferase</fullName>
    </alternativeName>
</protein>
<proteinExistence type="inferred from homology"/>
<dbReference type="GeneID" id="94845436"/>
<comment type="catalytic activity">
    <reaction evidence="12">
        <text>a 6-O-methyl-2'-deoxyguanosine in DNA + L-cysteinyl-[protein] = S-methyl-L-cysteinyl-[protein] + a 2'-deoxyguanosine in DNA</text>
        <dbReference type="Rhea" id="RHEA:24000"/>
        <dbReference type="Rhea" id="RHEA-COMP:10131"/>
        <dbReference type="Rhea" id="RHEA-COMP:10132"/>
        <dbReference type="Rhea" id="RHEA-COMP:11367"/>
        <dbReference type="Rhea" id="RHEA-COMP:11368"/>
        <dbReference type="ChEBI" id="CHEBI:29950"/>
        <dbReference type="ChEBI" id="CHEBI:82612"/>
        <dbReference type="ChEBI" id="CHEBI:85445"/>
        <dbReference type="ChEBI" id="CHEBI:85448"/>
        <dbReference type="EC" id="2.1.1.63"/>
    </reaction>
</comment>
<keyword evidence="8" id="KW-0227">DNA damage</keyword>
<feature type="domain" description="Methylated-DNA-[protein]-cysteine S-methyltransferase DNA binding" evidence="13">
    <location>
        <begin position="87"/>
        <end position="168"/>
    </location>
</feature>
<dbReference type="GO" id="GO:0032259">
    <property type="term" value="P:methylation"/>
    <property type="evidence" value="ECO:0007669"/>
    <property type="project" value="UniProtKB-KW"/>
</dbReference>
<dbReference type="PANTHER" id="PTHR46460">
    <property type="entry name" value="METHYLATED-DNA--PROTEIN-CYSTEINE METHYLTRANSFERASE"/>
    <property type="match status" value="1"/>
</dbReference>
<dbReference type="EC" id="2.1.1.63" evidence="4"/>
<dbReference type="InterPro" id="IPR001497">
    <property type="entry name" value="MethylDNA_cys_MeTrfase_AS"/>
</dbReference>
<dbReference type="EMBL" id="MLAK01001111">
    <property type="protein sequence ID" value="OHS97521.1"/>
    <property type="molecule type" value="Genomic_DNA"/>
</dbReference>
<keyword evidence="15" id="KW-1185">Reference proteome</keyword>
<keyword evidence="9" id="KW-0234">DNA repair</keyword>
<dbReference type="Proteomes" id="UP000179807">
    <property type="component" value="Unassembled WGS sequence"/>
</dbReference>
<evidence type="ECO:0000259" key="13">
    <source>
        <dbReference type="Pfam" id="PF01035"/>
    </source>
</evidence>
<dbReference type="VEuPathDB" id="TrichDB:TRFO_36281"/>
<dbReference type="InterPro" id="IPR036217">
    <property type="entry name" value="MethylDNA_cys_MeTrfase_DNAb"/>
</dbReference>
<evidence type="ECO:0000256" key="2">
    <source>
        <dbReference type="ARBA" id="ARBA00003317"/>
    </source>
</evidence>
<comment type="similarity">
    <text evidence="3">Belongs to the MGMT family.</text>
</comment>
<dbReference type="CDD" id="cd06445">
    <property type="entry name" value="ATase"/>
    <property type="match status" value="1"/>
</dbReference>
<evidence type="ECO:0000256" key="10">
    <source>
        <dbReference type="ARBA" id="ARBA00030795"/>
    </source>
</evidence>
<comment type="caution">
    <text evidence="14">The sequence shown here is derived from an EMBL/GenBank/DDBJ whole genome shotgun (WGS) entry which is preliminary data.</text>
</comment>
<dbReference type="PROSITE" id="PS00374">
    <property type="entry name" value="MGMT"/>
    <property type="match status" value="1"/>
</dbReference>